<dbReference type="GO" id="GO:0006357">
    <property type="term" value="P:regulation of transcription by RNA polymerase II"/>
    <property type="evidence" value="ECO:0007669"/>
    <property type="project" value="TreeGrafter"/>
</dbReference>
<name>A0A915DP16_9BILA</name>
<reference evidence="4" key="1">
    <citation type="submission" date="2022-11" db="UniProtKB">
        <authorList>
            <consortium name="WormBaseParasite"/>
        </authorList>
    </citation>
    <scope>IDENTIFICATION</scope>
</reference>
<proteinExistence type="predicted"/>
<dbReference type="GO" id="GO:0005634">
    <property type="term" value="C:nucleus"/>
    <property type="evidence" value="ECO:0007669"/>
    <property type="project" value="TreeGrafter"/>
</dbReference>
<evidence type="ECO:0000259" key="2">
    <source>
        <dbReference type="PROSITE" id="PS51029"/>
    </source>
</evidence>
<feature type="compositionally biased region" description="Basic residues" evidence="1">
    <location>
        <begin position="206"/>
        <end position="216"/>
    </location>
</feature>
<dbReference type="GO" id="GO:0005667">
    <property type="term" value="C:transcription regulator complex"/>
    <property type="evidence" value="ECO:0007669"/>
    <property type="project" value="TreeGrafter"/>
</dbReference>
<feature type="region of interest" description="Disordered" evidence="1">
    <location>
        <begin position="181"/>
        <end position="217"/>
    </location>
</feature>
<dbReference type="Pfam" id="PF10545">
    <property type="entry name" value="MADF_DNA_bdg"/>
    <property type="match status" value="1"/>
</dbReference>
<accession>A0A915DP16</accession>
<dbReference type="AlphaFoldDB" id="A0A915DP16"/>
<evidence type="ECO:0000313" key="3">
    <source>
        <dbReference type="Proteomes" id="UP000887574"/>
    </source>
</evidence>
<feature type="compositionally biased region" description="Low complexity" evidence="1">
    <location>
        <begin position="194"/>
        <end position="205"/>
    </location>
</feature>
<dbReference type="PANTHER" id="PTHR12243:SF67">
    <property type="entry name" value="COREPRESSOR OF PANGOLIN, ISOFORM A-RELATED"/>
    <property type="match status" value="1"/>
</dbReference>
<feature type="domain" description="MADF" evidence="2">
    <location>
        <begin position="74"/>
        <end position="172"/>
    </location>
</feature>
<dbReference type="SMART" id="SM00595">
    <property type="entry name" value="MADF"/>
    <property type="match status" value="1"/>
</dbReference>
<sequence length="261" mass="30132">MSKSPADHKDIKPVLTASPIKSKVGRRDLSYLMERSDDSDCYSGLTQLKKLVQCSAGLEQGTPILKWTNDTRTQLAKLYQQHPELWCPTDPKYIEPYSNGSVQKRKQKIAEITKALPTSYTHEQVRTEIQSLRMRYKNYLVEMMKNKNNGDPVQLPNWPVFNHLKFLTHTVLNEEDLKKIDSAKRKRVSTSKESSTNSPASAPTPKRARNRAKKKQHPIESIIRFSEFVVDAFQRIARSYPERVVELSRSITEILRKMESE</sequence>
<dbReference type="InterPro" id="IPR039353">
    <property type="entry name" value="TF_Adf1"/>
</dbReference>
<dbReference type="Proteomes" id="UP000887574">
    <property type="component" value="Unplaced"/>
</dbReference>
<protein>
    <submittedName>
        <fullName evidence="4">MADF domain-containing protein</fullName>
    </submittedName>
</protein>
<dbReference type="PANTHER" id="PTHR12243">
    <property type="entry name" value="MADF DOMAIN TRANSCRIPTION FACTOR"/>
    <property type="match status" value="1"/>
</dbReference>
<evidence type="ECO:0000313" key="4">
    <source>
        <dbReference type="WBParaSite" id="jg21460"/>
    </source>
</evidence>
<dbReference type="InterPro" id="IPR006578">
    <property type="entry name" value="MADF-dom"/>
</dbReference>
<evidence type="ECO:0000256" key="1">
    <source>
        <dbReference type="SAM" id="MobiDB-lite"/>
    </source>
</evidence>
<keyword evidence="3" id="KW-1185">Reference proteome</keyword>
<organism evidence="3 4">
    <name type="scientific">Ditylenchus dipsaci</name>
    <dbReference type="NCBI Taxonomy" id="166011"/>
    <lineage>
        <taxon>Eukaryota</taxon>
        <taxon>Metazoa</taxon>
        <taxon>Ecdysozoa</taxon>
        <taxon>Nematoda</taxon>
        <taxon>Chromadorea</taxon>
        <taxon>Rhabditida</taxon>
        <taxon>Tylenchina</taxon>
        <taxon>Tylenchomorpha</taxon>
        <taxon>Sphaerularioidea</taxon>
        <taxon>Anguinidae</taxon>
        <taxon>Anguininae</taxon>
        <taxon>Ditylenchus</taxon>
    </lineage>
</organism>
<dbReference type="PROSITE" id="PS51029">
    <property type="entry name" value="MADF"/>
    <property type="match status" value="1"/>
</dbReference>
<dbReference type="WBParaSite" id="jg21460">
    <property type="protein sequence ID" value="jg21460"/>
    <property type="gene ID" value="jg21460"/>
</dbReference>